<sequence>MFRLPVASLLANTKDPHLLISCLVANMSVPIDNDASTSLEETTTQQHPSPIDDDDDEDYDNYDNYDNDDYDNASTASPEEPLPPPSRSMSVARILELYRLHGEQRMREVGSSWIEVPLLRDELEELKEALWQDESLLDYVYHDVQ</sequence>
<reference evidence="2" key="1">
    <citation type="submission" date="2021-03" db="EMBL/GenBank/DDBJ databases">
        <title>Comparative genomics and phylogenomic investigation of the class Geoglossomycetes provide insights into ecological specialization and systematics.</title>
        <authorList>
            <person name="Melie T."/>
            <person name="Pirro S."/>
            <person name="Miller A.N."/>
            <person name="Quandt A."/>
        </authorList>
    </citation>
    <scope>NUCLEOTIDE SEQUENCE</scope>
    <source>
        <strain evidence="2">CAQ_001_2017</strain>
    </source>
</reference>
<keyword evidence="3" id="KW-1185">Reference proteome</keyword>
<comment type="caution">
    <text evidence="2">The sequence shown here is derived from an EMBL/GenBank/DDBJ whole genome shotgun (WGS) entry which is preliminary data.</text>
</comment>
<protein>
    <submittedName>
        <fullName evidence="2">Uncharacterized protein</fullName>
    </submittedName>
</protein>
<feature type="region of interest" description="Disordered" evidence="1">
    <location>
        <begin position="36"/>
        <end position="88"/>
    </location>
</feature>
<accession>A0A9P8L971</accession>
<feature type="compositionally biased region" description="Polar residues" evidence="1">
    <location>
        <begin position="36"/>
        <end position="48"/>
    </location>
</feature>
<evidence type="ECO:0000313" key="3">
    <source>
        <dbReference type="Proteomes" id="UP000750711"/>
    </source>
</evidence>
<dbReference type="AlphaFoldDB" id="A0A9P8L971"/>
<organism evidence="2 3">
    <name type="scientific">Trichoglossum hirsutum</name>
    <dbReference type="NCBI Taxonomy" id="265104"/>
    <lineage>
        <taxon>Eukaryota</taxon>
        <taxon>Fungi</taxon>
        <taxon>Dikarya</taxon>
        <taxon>Ascomycota</taxon>
        <taxon>Pezizomycotina</taxon>
        <taxon>Geoglossomycetes</taxon>
        <taxon>Geoglossales</taxon>
        <taxon>Geoglossaceae</taxon>
        <taxon>Trichoglossum</taxon>
    </lineage>
</organism>
<feature type="compositionally biased region" description="Acidic residues" evidence="1">
    <location>
        <begin position="51"/>
        <end position="71"/>
    </location>
</feature>
<dbReference type="EMBL" id="JAGHQM010001007">
    <property type="protein sequence ID" value="KAH0556801.1"/>
    <property type="molecule type" value="Genomic_DNA"/>
</dbReference>
<name>A0A9P8L971_9PEZI</name>
<proteinExistence type="predicted"/>
<evidence type="ECO:0000256" key="1">
    <source>
        <dbReference type="SAM" id="MobiDB-lite"/>
    </source>
</evidence>
<gene>
    <name evidence="2" type="ORF">GP486_005410</name>
</gene>
<dbReference type="Proteomes" id="UP000750711">
    <property type="component" value="Unassembled WGS sequence"/>
</dbReference>
<evidence type="ECO:0000313" key="2">
    <source>
        <dbReference type="EMBL" id="KAH0556801.1"/>
    </source>
</evidence>